<dbReference type="PANTHER" id="PTHR31942">
    <property type="entry name" value="MLO-LIKE PROTEIN 1"/>
    <property type="match status" value="1"/>
</dbReference>
<sequence length="243" mass="28418">MGLRIQERGEIVKGTPLVQPGDDLFWFNRPRLILYLIHFVLFQNAFQLAFFAWTWHQFGLKSCFHEKLEDVIIRISMGVLIQILCSYVTLPLYALVTQMGSSMKPTIFNERVANALRKWHHTAKKHIKQNQHSTSTPETPMHSMSPVHLLHHYQGELDGIHTTERMSNFNNDGWDMDSPHSPSSDVPRPKNQRNHEQEERGDQEPSSTHTHPSRHTFHVQQQIDIHSTDFSFDSRYIKRCNDK</sequence>
<evidence type="ECO:0008006" key="11">
    <source>
        <dbReference type="Google" id="ProtNLM"/>
    </source>
</evidence>
<evidence type="ECO:0000256" key="3">
    <source>
        <dbReference type="ARBA" id="ARBA00022692"/>
    </source>
</evidence>
<keyword evidence="7" id="KW-0568">Pathogenesis-related protein</keyword>
<dbReference type="GO" id="GO:0016020">
    <property type="term" value="C:membrane"/>
    <property type="evidence" value="ECO:0007669"/>
    <property type="project" value="UniProtKB-SubCell"/>
</dbReference>
<comment type="subcellular location">
    <subcellularLocation>
        <location evidence="1">Membrane</location>
        <topology evidence="1">Multi-pass membrane protein</topology>
    </subcellularLocation>
</comment>
<dbReference type="InterPro" id="IPR004326">
    <property type="entry name" value="Mlo"/>
</dbReference>
<dbReference type="Pfam" id="PF03094">
    <property type="entry name" value="Mlo"/>
    <property type="match status" value="1"/>
</dbReference>
<evidence type="ECO:0000256" key="7">
    <source>
        <dbReference type="ARBA" id="ARBA00023265"/>
    </source>
</evidence>
<accession>A0A2N9FC78</accession>
<feature type="transmembrane region" description="Helical" evidence="9">
    <location>
        <begin position="75"/>
        <end position="96"/>
    </location>
</feature>
<evidence type="ECO:0000256" key="1">
    <source>
        <dbReference type="ARBA" id="ARBA00004141"/>
    </source>
</evidence>
<dbReference type="PANTHER" id="PTHR31942:SF34">
    <property type="entry name" value="MLO-LIKE PROTEIN"/>
    <property type="match status" value="1"/>
</dbReference>
<feature type="region of interest" description="Disordered" evidence="8">
    <location>
        <begin position="123"/>
        <end position="144"/>
    </location>
</feature>
<evidence type="ECO:0000256" key="5">
    <source>
        <dbReference type="ARBA" id="ARBA00022989"/>
    </source>
</evidence>
<keyword evidence="4" id="KW-0611">Plant defense</keyword>
<feature type="region of interest" description="Disordered" evidence="8">
    <location>
        <begin position="164"/>
        <end position="222"/>
    </location>
</feature>
<dbReference type="GO" id="GO:0006952">
    <property type="term" value="P:defense response"/>
    <property type="evidence" value="ECO:0007669"/>
    <property type="project" value="UniProtKB-KW"/>
</dbReference>
<feature type="transmembrane region" description="Helical" evidence="9">
    <location>
        <begin position="32"/>
        <end position="55"/>
    </location>
</feature>
<evidence type="ECO:0000256" key="6">
    <source>
        <dbReference type="ARBA" id="ARBA00023136"/>
    </source>
</evidence>
<evidence type="ECO:0000313" key="10">
    <source>
        <dbReference type="EMBL" id="SPC84812.1"/>
    </source>
</evidence>
<evidence type="ECO:0000256" key="9">
    <source>
        <dbReference type="SAM" id="Phobius"/>
    </source>
</evidence>
<comment type="similarity">
    <text evidence="2">Belongs to the MLO family.</text>
</comment>
<gene>
    <name evidence="10" type="ORF">FSB_LOCUS12694</name>
</gene>
<organism evidence="10">
    <name type="scientific">Fagus sylvatica</name>
    <name type="common">Beechnut</name>
    <dbReference type="NCBI Taxonomy" id="28930"/>
    <lineage>
        <taxon>Eukaryota</taxon>
        <taxon>Viridiplantae</taxon>
        <taxon>Streptophyta</taxon>
        <taxon>Embryophyta</taxon>
        <taxon>Tracheophyta</taxon>
        <taxon>Spermatophyta</taxon>
        <taxon>Magnoliopsida</taxon>
        <taxon>eudicotyledons</taxon>
        <taxon>Gunneridae</taxon>
        <taxon>Pentapetalae</taxon>
        <taxon>rosids</taxon>
        <taxon>fabids</taxon>
        <taxon>Fagales</taxon>
        <taxon>Fagaceae</taxon>
        <taxon>Fagus</taxon>
    </lineage>
</organism>
<keyword evidence="3 9" id="KW-0812">Transmembrane</keyword>
<name>A0A2N9FC78_FAGSY</name>
<dbReference type="EMBL" id="OIVN01000735">
    <property type="protein sequence ID" value="SPC84812.1"/>
    <property type="molecule type" value="Genomic_DNA"/>
</dbReference>
<protein>
    <recommendedName>
        <fullName evidence="11">MLO-like protein</fullName>
    </recommendedName>
</protein>
<reference evidence="10" key="1">
    <citation type="submission" date="2018-02" db="EMBL/GenBank/DDBJ databases">
        <authorList>
            <person name="Cohen D.B."/>
            <person name="Kent A.D."/>
        </authorList>
    </citation>
    <scope>NUCLEOTIDE SEQUENCE</scope>
</reference>
<dbReference type="AlphaFoldDB" id="A0A2N9FC78"/>
<proteinExistence type="inferred from homology"/>
<keyword evidence="5 9" id="KW-1133">Transmembrane helix</keyword>
<evidence type="ECO:0000256" key="8">
    <source>
        <dbReference type="SAM" id="MobiDB-lite"/>
    </source>
</evidence>
<feature type="compositionally biased region" description="Basic and acidic residues" evidence="8">
    <location>
        <begin position="193"/>
        <end position="203"/>
    </location>
</feature>
<evidence type="ECO:0000256" key="2">
    <source>
        <dbReference type="ARBA" id="ARBA00006574"/>
    </source>
</evidence>
<keyword evidence="6 9" id="KW-0472">Membrane</keyword>
<evidence type="ECO:0000256" key="4">
    <source>
        <dbReference type="ARBA" id="ARBA00022821"/>
    </source>
</evidence>